<evidence type="ECO:0000256" key="1">
    <source>
        <dbReference type="ARBA" id="ARBA00004123"/>
    </source>
</evidence>
<keyword evidence="7" id="KW-1185">Reference proteome</keyword>
<dbReference type="GO" id="GO:0005634">
    <property type="term" value="C:nucleus"/>
    <property type="evidence" value="ECO:0007669"/>
    <property type="project" value="UniProtKB-SubCell"/>
</dbReference>
<dbReference type="GO" id="GO:0006335">
    <property type="term" value="P:DNA replication-dependent chromatin assembly"/>
    <property type="evidence" value="ECO:0007669"/>
    <property type="project" value="TreeGrafter"/>
</dbReference>
<reference evidence="8" key="1">
    <citation type="submission" date="2022-11" db="UniProtKB">
        <authorList>
            <consortium name="WormBaseParasite"/>
        </authorList>
    </citation>
    <scope>IDENTIFICATION</scope>
</reference>
<evidence type="ECO:0000256" key="2">
    <source>
        <dbReference type="ARBA" id="ARBA00006051"/>
    </source>
</evidence>
<proteinExistence type="inferred from homology"/>
<comment type="subcellular location">
    <subcellularLocation>
        <location evidence="1">Nucleus</location>
    </subcellularLocation>
</comment>
<dbReference type="Gene3D" id="2.60.40.1490">
    <property type="entry name" value="Histone chaperone ASF1-like"/>
    <property type="match status" value="1"/>
</dbReference>
<comment type="similarity">
    <text evidence="2">Belongs to the ASF1 family.</text>
</comment>
<sequence length="177" mass="20247">MVPIQIFYQKVHNLEWELIYVGSSETPDKDQLLDSVVVGPINEGRHKFIFEADPPNPDLIPTENVVDVTVILLRCSYNGQKFTDIGWFVSNEYQDEELVENPPTKPVLEKIRRTIKTDDVRVTMFTIKWDDKQDDEIESTNAEAAEVIDNVNDSVKVMDIAAEDTILSEPFNDKTNC</sequence>
<dbReference type="GO" id="GO:0042393">
    <property type="term" value="F:histone binding"/>
    <property type="evidence" value="ECO:0007669"/>
    <property type="project" value="TreeGrafter"/>
</dbReference>
<dbReference type="GO" id="GO:0000785">
    <property type="term" value="C:chromatin"/>
    <property type="evidence" value="ECO:0007669"/>
    <property type="project" value="TreeGrafter"/>
</dbReference>
<keyword evidence="5" id="KW-0143">Chaperone</keyword>
<dbReference type="Proteomes" id="UP000887540">
    <property type="component" value="Unplaced"/>
</dbReference>
<dbReference type="InterPro" id="IPR006818">
    <property type="entry name" value="ASF1-like"/>
</dbReference>
<dbReference type="InterPro" id="IPR036747">
    <property type="entry name" value="ASF1-like_sf"/>
</dbReference>
<dbReference type="Pfam" id="PF04729">
    <property type="entry name" value="ASF1_hist_chap"/>
    <property type="match status" value="1"/>
</dbReference>
<keyword evidence="4" id="KW-0804">Transcription</keyword>
<evidence type="ECO:0000313" key="7">
    <source>
        <dbReference type="Proteomes" id="UP000887540"/>
    </source>
</evidence>
<evidence type="ECO:0000256" key="3">
    <source>
        <dbReference type="ARBA" id="ARBA00023015"/>
    </source>
</evidence>
<protein>
    <submittedName>
        <fullName evidence="8">Anti-silencing function protein 1</fullName>
    </submittedName>
</protein>
<evidence type="ECO:0000256" key="4">
    <source>
        <dbReference type="ARBA" id="ARBA00023163"/>
    </source>
</evidence>
<evidence type="ECO:0000313" key="8">
    <source>
        <dbReference type="WBParaSite" id="ACRNAN_scaffold6585.g6385.t1"/>
    </source>
</evidence>
<dbReference type="AlphaFoldDB" id="A0A914EA07"/>
<dbReference type="WBParaSite" id="ACRNAN_scaffold6585.g6385.t1">
    <property type="protein sequence ID" value="ACRNAN_scaffold6585.g6385.t1"/>
    <property type="gene ID" value="ACRNAN_scaffold6585.g6385"/>
</dbReference>
<dbReference type="SUPFAM" id="SSF101546">
    <property type="entry name" value="ASF1-like"/>
    <property type="match status" value="1"/>
</dbReference>
<evidence type="ECO:0000256" key="6">
    <source>
        <dbReference type="ARBA" id="ARBA00023242"/>
    </source>
</evidence>
<dbReference type="PANTHER" id="PTHR12040:SF0">
    <property type="entry name" value="HISTONE CHAPERONE ASF1"/>
    <property type="match status" value="1"/>
</dbReference>
<accession>A0A914EA07</accession>
<keyword evidence="3" id="KW-0805">Transcription regulation</keyword>
<name>A0A914EA07_9BILA</name>
<keyword evidence="6" id="KW-0539">Nucleus</keyword>
<dbReference type="PANTHER" id="PTHR12040">
    <property type="entry name" value="ANTI-SILENCING PROTEIN 1"/>
    <property type="match status" value="1"/>
</dbReference>
<evidence type="ECO:0000256" key="5">
    <source>
        <dbReference type="ARBA" id="ARBA00023186"/>
    </source>
</evidence>
<organism evidence="7 8">
    <name type="scientific">Acrobeloides nanus</name>
    <dbReference type="NCBI Taxonomy" id="290746"/>
    <lineage>
        <taxon>Eukaryota</taxon>
        <taxon>Metazoa</taxon>
        <taxon>Ecdysozoa</taxon>
        <taxon>Nematoda</taxon>
        <taxon>Chromadorea</taxon>
        <taxon>Rhabditida</taxon>
        <taxon>Tylenchina</taxon>
        <taxon>Cephalobomorpha</taxon>
        <taxon>Cephaloboidea</taxon>
        <taxon>Cephalobidae</taxon>
        <taxon>Acrobeloides</taxon>
    </lineage>
</organism>